<organism evidence="8 9">
    <name type="scientific">Aminobacter niigataensis</name>
    <dbReference type="NCBI Taxonomy" id="83265"/>
    <lineage>
        <taxon>Bacteria</taxon>
        <taxon>Pseudomonadati</taxon>
        <taxon>Pseudomonadota</taxon>
        <taxon>Alphaproteobacteria</taxon>
        <taxon>Hyphomicrobiales</taxon>
        <taxon>Phyllobacteriaceae</taxon>
        <taxon>Aminobacter</taxon>
    </lineage>
</organism>
<dbReference type="PANTHER" id="PTHR34001">
    <property type="entry name" value="BLL7405 PROTEIN"/>
    <property type="match status" value="1"/>
</dbReference>
<dbReference type="Proteomes" id="UP000539538">
    <property type="component" value="Unassembled WGS sequence"/>
</dbReference>
<dbReference type="Gene3D" id="2.40.160.20">
    <property type="match status" value="1"/>
</dbReference>
<evidence type="ECO:0000256" key="3">
    <source>
        <dbReference type="ARBA" id="ARBA00023136"/>
    </source>
</evidence>
<reference evidence="8 9" key="1">
    <citation type="submission" date="2020-08" db="EMBL/GenBank/DDBJ databases">
        <title>Genomic Encyclopedia of Type Strains, Phase IV (KMG-IV): sequencing the most valuable type-strain genomes for metagenomic binning, comparative biology and taxonomic classification.</title>
        <authorList>
            <person name="Goeker M."/>
        </authorList>
    </citation>
    <scope>NUCLEOTIDE SEQUENCE [LARGE SCALE GENOMIC DNA]</scope>
    <source>
        <strain evidence="8 9">DSM 7050</strain>
    </source>
</reference>
<dbReference type="SUPFAM" id="SSF56925">
    <property type="entry name" value="OMPA-like"/>
    <property type="match status" value="1"/>
</dbReference>
<evidence type="ECO:0000256" key="1">
    <source>
        <dbReference type="ARBA" id="ARBA00004442"/>
    </source>
</evidence>
<comment type="caution">
    <text evidence="8">The sequence shown here is derived from an EMBL/GenBank/DDBJ whole genome shotgun (WGS) entry which is preliminary data.</text>
</comment>
<dbReference type="RefSeq" id="WP_183264178.1">
    <property type="nucleotide sequence ID" value="NZ_BAAAVZ010000006.1"/>
</dbReference>
<keyword evidence="9" id="KW-1185">Reference proteome</keyword>
<gene>
    <name evidence="8" type="ORF">GGQ99_004467</name>
</gene>
<evidence type="ECO:0000256" key="4">
    <source>
        <dbReference type="ARBA" id="ARBA00023237"/>
    </source>
</evidence>
<name>A0ABR6L7A7_9HYPH</name>
<dbReference type="InterPro" id="IPR051692">
    <property type="entry name" value="OMP-like"/>
</dbReference>
<evidence type="ECO:0000313" key="8">
    <source>
        <dbReference type="EMBL" id="MBB4652691.1"/>
    </source>
</evidence>
<dbReference type="Pfam" id="PF13505">
    <property type="entry name" value="OMP_b-brl"/>
    <property type="match status" value="1"/>
</dbReference>
<feature type="signal peptide" evidence="6">
    <location>
        <begin position="1"/>
        <end position="20"/>
    </location>
</feature>
<protein>
    <submittedName>
        <fullName evidence="8">Outer membrane immunogenic protein</fullName>
    </submittedName>
</protein>
<feature type="domain" description="Outer membrane protein beta-barrel" evidence="7">
    <location>
        <begin position="32"/>
        <end position="227"/>
    </location>
</feature>
<sequence>MKTILLASTFSLAVAGGAIAADAVVYEPVPEAAAGFVWTGGYIGLQAGYMVGGSVDHTLATDTNGSYNLSPDGMFGGLYVGYNQQFANRIVLGAEGDFAIGNAGASGNPVGSTLYRSTNDFDWTGSIRARLGYSIDRFLPYVTGGVAFGRLSYEEREGGAFYSDAEVDLMGWTIGGGAEYALSDNSILRGEYRYVRFNDKDFVPSSDENLVARIRTHDFRIGAAYKF</sequence>
<proteinExistence type="inferred from homology"/>
<comment type="subcellular location">
    <subcellularLocation>
        <location evidence="1">Cell outer membrane</location>
    </subcellularLocation>
</comment>
<keyword evidence="2 6" id="KW-0732">Signal</keyword>
<comment type="similarity">
    <text evidence="5">Belongs to the Omp25/RopB family.</text>
</comment>
<keyword evidence="3" id="KW-0472">Membrane</keyword>
<dbReference type="InterPro" id="IPR011250">
    <property type="entry name" value="OMP/PagP_B-barrel"/>
</dbReference>
<dbReference type="EMBL" id="JACHOT010000007">
    <property type="protein sequence ID" value="MBB4652691.1"/>
    <property type="molecule type" value="Genomic_DNA"/>
</dbReference>
<feature type="chain" id="PRO_5045517730" evidence="6">
    <location>
        <begin position="21"/>
        <end position="227"/>
    </location>
</feature>
<accession>A0ABR6L7A7</accession>
<dbReference type="PANTHER" id="PTHR34001:SF3">
    <property type="entry name" value="BLL7405 PROTEIN"/>
    <property type="match status" value="1"/>
</dbReference>
<evidence type="ECO:0000313" key="9">
    <source>
        <dbReference type="Proteomes" id="UP000539538"/>
    </source>
</evidence>
<evidence type="ECO:0000259" key="7">
    <source>
        <dbReference type="Pfam" id="PF13505"/>
    </source>
</evidence>
<dbReference type="InterPro" id="IPR027385">
    <property type="entry name" value="Beta-barrel_OMP"/>
</dbReference>
<keyword evidence="4" id="KW-0998">Cell outer membrane</keyword>
<evidence type="ECO:0000256" key="5">
    <source>
        <dbReference type="ARBA" id="ARBA00038306"/>
    </source>
</evidence>
<evidence type="ECO:0000256" key="6">
    <source>
        <dbReference type="SAM" id="SignalP"/>
    </source>
</evidence>
<evidence type="ECO:0000256" key="2">
    <source>
        <dbReference type="ARBA" id="ARBA00022729"/>
    </source>
</evidence>